<dbReference type="InterPro" id="IPR024787">
    <property type="entry name" value="EcsC"/>
</dbReference>
<dbReference type="KEGG" id="bsed:DN745_00190"/>
<dbReference type="Proteomes" id="UP000249799">
    <property type="component" value="Chromosome"/>
</dbReference>
<dbReference type="AlphaFoldDB" id="A0A2Z4FGL0"/>
<organism evidence="1 2">
    <name type="scientific">Bradymonas sediminis</name>
    <dbReference type="NCBI Taxonomy" id="1548548"/>
    <lineage>
        <taxon>Bacteria</taxon>
        <taxon>Deltaproteobacteria</taxon>
        <taxon>Bradymonadales</taxon>
        <taxon>Bradymonadaceae</taxon>
        <taxon>Bradymonas</taxon>
    </lineage>
</organism>
<protein>
    <submittedName>
        <fullName evidence="1">Uncharacterized protein</fullName>
    </submittedName>
</protein>
<evidence type="ECO:0000313" key="1">
    <source>
        <dbReference type="EMBL" id="AWV87835.1"/>
    </source>
</evidence>
<gene>
    <name evidence="1" type="ORF">DN745_00190</name>
</gene>
<dbReference type="OrthoDB" id="5479291at2"/>
<dbReference type="Pfam" id="PF12787">
    <property type="entry name" value="EcsC"/>
    <property type="match status" value="1"/>
</dbReference>
<evidence type="ECO:0000313" key="2">
    <source>
        <dbReference type="Proteomes" id="UP000249799"/>
    </source>
</evidence>
<accession>A0A2Z4FGL0</accession>
<name>A0A2Z4FGL0_9DELT</name>
<dbReference type="EMBL" id="CP030032">
    <property type="protein sequence ID" value="AWV87835.1"/>
    <property type="molecule type" value="Genomic_DNA"/>
</dbReference>
<sequence length="783" mass="87712">MSDGFVTPDLDELSEAGLVEDSQVEGELVDGLAGALESEGLSPEDILAENFRLRWQAILEMPADEVLARVDEELGEQPQEAREILSLLLAQELGYRRLLRREHTPALQQKPLWDILAAENFEQLSVPAALAVERIARSTRPERAAFHPMAALATVALWRHGDIEQQAGAERLLSIFALPDDPEWLYTLVGVLRVAEPQPGEAEDPRGLLALAEIQLRAKYWDAVAFIVGFYLVLEYAPRRAGSPIAYLLKACDRAAEQEPREVRRWLDLLADATLGGQLNFSWVEKPMRAAIRLSIDASERETRLRKWHDQRPYEADYPRLANLYNALLAALGDKDEETREQARRALLDEVEQTVGFNPMRAQRLLELMAIREHARRRPAGFSGRLDYAVEQVAEKAQLSEADEKLVRLYVSNYNIEPHALYLVRKTLDRVHWEDETQAPGPQALEMYLVISDYERAFEHLTCKFDGVTLDHADKDAAARVKYFVEKRLDPNHLTRLVRTLFTPLEWLGASLGHFEIISSLVERSLGILDKRIQDIDLADQVVEEYREAGIEIDSFEDVAGLNMGQIDATLRDRRTMRMLLGAVAGGLSGGLAPFGWAALSLADAPILLALSADICSRFCWYYGFDPREHPELPIEIIAVALGGSRAEAIEPMLLRQNLSEYALRKSLMVGAVAHGSVTQMGARTLGRFMQQQLGPQASKQVNDLARRAVTSNFQRRAAEAVPSKALPIVGALLGASLNVALIYDVCEAAQAVLTDRFLERKYPEWIRKFDPETHGAPDISLD</sequence>
<proteinExistence type="predicted"/>
<reference evidence="1 2" key="1">
    <citation type="submission" date="2018-06" db="EMBL/GenBank/DDBJ databases">
        <title>Lujinxingia sediminis gen. nov. sp. nov., a new facultative anaerobic member of the class Deltaproteobacteria, and proposal of Lujinxingaceae fam. nov.</title>
        <authorList>
            <person name="Guo L.-Y."/>
            <person name="Li C.-M."/>
            <person name="Wang S."/>
            <person name="Du Z.-J."/>
        </authorList>
    </citation>
    <scope>NUCLEOTIDE SEQUENCE [LARGE SCALE GENOMIC DNA]</scope>
    <source>
        <strain evidence="1 2">FA350</strain>
    </source>
</reference>
<dbReference type="RefSeq" id="WP_111331051.1">
    <property type="nucleotide sequence ID" value="NZ_CP030032.1"/>
</dbReference>
<keyword evidence="2" id="KW-1185">Reference proteome</keyword>